<dbReference type="InterPro" id="IPR036770">
    <property type="entry name" value="Ankyrin_rpt-contain_sf"/>
</dbReference>
<evidence type="ECO:0000313" key="5">
    <source>
        <dbReference type="Proteomes" id="UP001324115"/>
    </source>
</evidence>
<dbReference type="InterPro" id="IPR002110">
    <property type="entry name" value="Ankyrin_rpt"/>
</dbReference>
<dbReference type="AlphaFoldDB" id="A0AAN7GG06"/>
<gene>
    <name evidence="4" type="ORF">RGQ29_001376</name>
</gene>
<name>A0AAN7GG06_QUERU</name>
<evidence type="ECO:0000259" key="3">
    <source>
        <dbReference type="Pfam" id="PF13962"/>
    </source>
</evidence>
<feature type="transmembrane region" description="Helical" evidence="2">
    <location>
        <begin position="310"/>
        <end position="332"/>
    </location>
</feature>
<dbReference type="PANTHER" id="PTHR24128">
    <property type="entry name" value="HOMEOBOX PROTEIN WARIAI"/>
    <property type="match status" value="1"/>
</dbReference>
<dbReference type="PANTHER" id="PTHR24128:SF83">
    <property type="entry name" value="PGG DOMAIN-CONTAINING PROTEIN"/>
    <property type="match status" value="1"/>
</dbReference>
<feature type="domain" description="PGG" evidence="3">
    <location>
        <begin position="255"/>
        <end position="356"/>
    </location>
</feature>
<feature type="repeat" description="ANK" evidence="1">
    <location>
        <begin position="70"/>
        <end position="102"/>
    </location>
</feature>
<dbReference type="Proteomes" id="UP001324115">
    <property type="component" value="Unassembled WGS sequence"/>
</dbReference>
<dbReference type="EMBL" id="JAXUIC010000001">
    <property type="protein sequence ID" value="KAK4607505.1"/>
    <property type="molecule type" value="Genomic_DNA"/>
</dbReference>
<dbReference type="PROSITE" id="PS50088">
    <property type="entry name" value="ANK_REPEAT"/>
    <property type="match status" value="3"/>
</dbReference>
<keyword evidence="2" id="KW-1133">Transmembrane helix</keyword>
<dbReference type="PROSITE" id="PS50297">
    <property type="entry name" value="ANK_REP_REGION"/>
    <property type="match status" value="3"/>
</dbReference>
<evidence type="ECO:0000313" key="4">
    <source>
        <dbReference type="EMBL" id="KAK4607505.1"/>
    </source>
</evidence>
<dbReference type="SMART" id="SM00248">
    <property type="entry name" value="ANK"/>
    <property type="match status" value="5"/>
</dbReference>
<keyword evidence="5" id="KW-1185">Reference proteome</keyword>
<comment type="caution">
    <text evidence="4">The sequence shown here is derived from an EMBL/GenBank/DDBJ whole genome shotgun (WGS) entry which is preliminary data.</text>
</comment>
<dbReference type="Pfam" id="PF13962">
    <property type="entry name" value="PGG"/>
    <property type="match status" value="1"/>
</dbReference>
<dbReference type="SUPFAM" id="SSF48403">
    <property type="entry name" value="Ankyrin repeat"/>
    <property type="match status" value="1"/>
</dbReference>
<accession>A0AAN7GG06</accession>
<sequence>MDPRLSMAAQLGDVITLKALLEEDPLILEKVSLAPFAETPLHIATLAGKTKFVKEILSQKPSFASELNQDGFSPLHIAAASGQVEIVRELLKLNPELGLVKDKGGRTPLHFAAIRGRVFVIDELLSHCPHAIRCVTSRGETALHLAVKNNQFEALKALVEKLDYDDDDEILYAKDKEGNTILQLAVASNQLQVLDLLRTQSKLDKKFIEILPGEQSTVETDILPQATTQAGKFDLTQAQQSDQSAEDNSNTIWESVQEMVLVVASLIATVTYQAGLSPPQTIWKGDKNLDSKCIFHRSNSATNTCPSATYYLFMSFNTAGFFSSVFLIFFYGNKTYVKVLLPIALISMMITYITLSVSMLTNGLSLLIVYLITVGIFAYCVLAIEVVKKIVQSIYGFAAERVGHISTLAQRKWKPSSADVSKEEA</sequence>
<dbReference type="Gene3D" id="1.25.40.20">
    <property type="entry name" value="Ankyrin repeat-containing domain"/>
    <property type="match status" value="1"/>
</dbReference>
<protein>
    <recommendedName>
        <fullName evidence="3">PGG domain-containing protein</fullName>
    </recommendedName>
</protein>
<dbReference type="Pfam" id="PF12796">
    <property type="entry name" value="Ank_2"/>
    <property type="match status" value="2"/>
</dbReference>
<evidence type="ECO:0000256" key="1">
    <source>
        <dbReference type="PROSITE-ProRule" id="PRU00023"/>
    </source>
</evidence>
<proteinExistence type="predicted"/>
<dbReference type="InterPro" id="IPR026961">
    <property type="entry name" value="PGG_dom"/>
</dbReference>
<feature type="repeat" description="ANK" evidence="1">
    <location>
        <begin position="138"/>
        <end position="161"/>
    </location>
</feature>
<keyword evidence="1" id="KW-0040">ANK repeat</keyword>
<feature type="transmembrane region" description="Helical" evidence="2">
    <location>
        <begin position="339"/>
        <end position="361"/>
    </location>
</feature>
<reference evidence="4 5" key="1">
    <citation type="journal article" date="2023" name="G3 (Bethesda)">
        <title>A haplotype-resolved chromosome-scale genome for Quercus rubra L. provides insights into the genetics of adaptive traits for red oak species.</title>
        <authorList>
            <person name="Kapoor B."/>
            <person name="Jenkins J."/>
            <person name="Schmutz J."/>
            <person name="Zhebentyayeva T."/>
            <person name="Kuelheim C."/>
            <person name="Coggeshall M."/>
            <person name="Heim C."/>
            <person name="Lasky J.R."/>
            <person name="Leites L."/>
            <person name="Islam-Faridi N."/>
            <person name="Romero-Severson J."/>
            <person name="DeLeo V.L."/>
            <person name="Lucas S.M."/>
            <person name="Lazic D."/>
            <person name="Gailing O."/>
            <person name="Carlson J."/>
            <person name="Staton M."/>
        </authorList>
    </citation>
    <scope>NUCLEOTIDE SEQUENCE [LARGE SCALE GENOMIC DNA]</scope>
    <source>
        <strain evidence="4">Pseudo-F2</strain>
    </source>
</reference>
<organism evidence="4 5">
    <name type="scientific">Quercus rubra</name>
    <name type="common">Northern red oak</name>
    <name type="synonym">Quercus borealis</name>
    <dbReference type="NCBI Taxonomy" id="3512"/>
    <lineage>
        <taxon>Eukaryota</taxon>
        <taxon>Viridiplantae</taxon>
        <taxon>Streptophyta</taxon>
        <taxon>Embryophyta</taxon>
        <taxon>Tracheophyta</taxon>
        <taxon>Spermatophyta</taxon>
        <taxon>Magnoliopsida</taxon>
        <taxon>eudicotyledons</taxon>
        <taxon>Gunneridae</taxon>
        <taxon>Pentapetalae</taxon>
        <taxon>rosids</taxon>
        <taxon>fabids</taxon>
        <taxon>Fagales</taxon>
        <taxon>Fagaceae</taxon>
        <taxon>Quercus</taxon>
    </lineage>
</organism>
<feature type="repeat" description="ANK" evidence="1">
    <location>
        <begin position="104"/>
        <end position="127"/>
    </location>
</feature>
<keyword evidence="2" id="KW-0472">Membrane</keyword>
<feature type="transmembrane region" description="Helical" evidence="2">
    <location>
        <begin position="367"/>
        <end position="387"/>
    </location>
</feature>
<evidence type="ECO:0000256" key="2">
    <source>
        <dbReference type="SAM" id="Phobius"/>
    </source>
</evidence>
<keyword evidence="2" id="KW-0812">Transmembrane</keyword>